<keyword evidence="2" id="KW-1185">Reference proteome</keyword>
<name>A0A6N8KT32_9SPHI</name>
<sequence>MMNATDTLKYFKSINFYPLIDTENQDYFPRTADMLQWLTQLHSFYQEALGINEGRNMHSLYNREISLQGDEVMAFPDKLIQVARLAKSLGYGYSLTLPIDRFMAIQSDLQPLLDECLLSSIGIVMDGTAEQVQEKAKEYTAFLEEMASKGLSIGLIGYMEHIDSLNLLEKECFNANSFTIYPMSQEPLGSFTRNPVTSCSRHFRILVDEKGLIYPCIGLYGLEEFALGSIYTKMEDSYFGHQQYPLDLPALIAKGPTIPEWLLADQSQRLTGMPPMCELHRLMLEASVCEV</sequence>
<comment type="caution">
    <text evidence="1">The sequence shown here is derived from an EMBL/GenBank/DDBJ whole genome shotgun (WGS) entry which is preliminary data.</text>
</comment>
<evidence type="ECO:0000313" key="2">
    <source>
        <dbReference type="Proteomes" id="UP000435036"/>
    </source>
</evidence>
<dbReference type="OrthoDB" id="9808591at2"/>
<reference evidence="1 2" key="1">
    <citation type="submission" date="2019-12" db="EMBL/GenBank/DDBJ databases">
        <authorList>
            <person name="Dong K."/>
        </authorList>
    </citation>
    <scope>NUCLEOTIDE SEQUENCE [LARGE SCALE GENOMIC DNA]</scope>
    <source>
        <strain evidence="1 2">JCM 31225</strain>
    </source>
</reference>
<proteinExistence type="predicted"/>
<evidence type="ECO:0000313" key="1">
    <source>
        <dbReference type="EMBL" id="MVZ60575.1"/>
    </source>
</evidence>
<dbReference type="RefSeq" id="WP_160367218.1">
    <property type="nucleotide sequence ID" value="NZ_WSQA01000001.1"/>
</dbReference>
<dbReference type="SUPFAM" id="SSF102114">
    <property type="entry name" value="Radical SAM enzymes"/>
    <property type="match status" value="1"/>
</dbReference>
<protein>
    <recommendedName>
        <fullName evidence="3">Radical SAM protein</fullName>
    </recommendedName>
</protein>
<organism evidence="1 2">
    <name type="scientific">Sphingobacterium humi</name>
    <dbReference type="NCBI Taxonomy" id="1796905"/>
    <lineage>
        <taxon>Bacteria</taxon>
        <taxon>Pseudomonadati</taxon>
        <taxon>Bacteroidota</taxon>
        <taxon>Sphingobacteriia</taxon>
        <taxon>Sphingobacteriales</taxon>
        <taxon>Sphingobacteriaceae</taxon>
        <taxon>Sphingobacterium</taxon>
    </lineage>
</organism>
<dbReference type="EMBL" id="WSQA01000001">
    <property type="protein sequence ID" value="MVZ60575.1"/>
    <property type="molecule type" value="Genomic_DNA"/>
</dbReference>
<dbReference type="AlphaFoldDB" id="A0A6N8KT32"/>
<accession>A0A6N8KT32</accession>
<evidence type="ECO:0008006" key="3">
    <source>
        <dbReference type="Google" id="ProtNLM"/>
    </source>
</evidence>
<dbReference type="InterPro" id="IPR058240">
    <property type="entry name" value="rSAM_sf"/>
</dbReference>
<gene>
    <name evidence="1" type="ORF">GQF63_00935</name>
</gene>
<dbReference type="Proteomes" id="UP000435036">
    <property type="component" value="Unassembled WGS sequence"/>
</dbReference>